<feature type="transmembrane region" description="Helical" evidence="1">
    <location>
        <begin position="39"/>
        <end position="63"/>
    </location>
</feature>
<feature type="transmembrane region" description="Helical" evidence="1">
    <location>
        <begin position="148"/>
        <end position="169"/>
    </location>
</feature>
<organism evidence="2 3">
    <name type="scientific">Niastella vici</name>
    <dbReference type="NCBI Taxonomy" id="1703345"/>
    <lineage>
        <taxon>Bacteria</taxon>
        <taxon>Pseudomonadati</taxon>
        <taxon>Bacteroidota</taxon>
        <taxon>Chitinophagia</taxon>
        <taxon>Chitinophagales</taxon>
        <taxon>Chitinophagaceae</taxon>
        <taxon>Niastella</taxon>
    </lineage>
</organism>
<comment type="caution">
    <text evidence="2">The sequence shown here is derived from an EMBL/GenBank/DDBJ whole genome shotgun (WGS) entry which is preliminary data.</text>
</comment>
<dbReference type="EMBL" id="LVYD01000090">
    <property type="protein sequence ID" value="OQP58947.1"/>
    <property type="molecule type" value="Genomic_DNA"/>
</dbReference>
<keyword evidence="1" id="KW-0472">Membrane</keyword>
<keyword evidence="1" id="KW-1133">Transmembrane helix</keyword>
<proteinExistence type="predicted"/>
<feature type="transmembrane region" description="Helical" evidence="1">
    <location>
        <begin position="75"/>
        <end position="96"/>
    </location>
</feature>
<sequence length="205" mass="22977">MYSIITGTILLGITHALIPNHWLPLVAIAKAEKWEKFELMMVTSITASAHVLGTAILGVALGRVGTRLAHEYEEYVHVIAPVLLILFGLIYFSINLPHHHHTANKDIQQYKRSKTKWIMMFAFIMFLSPCLEVESLFLAAGAYGWDSILLLALVYAVISITGIITLVMLAHKGIQMINSHFIEQNEKRITGLVLIIVGIVTFYLH</sequence>
<protein>
    <recommendedName>
        <fullName evidence="4">Urease accessory protein UreH-like transmembrane domain-containing protein</fullName>
    </recommendedName>
</protein>
<dbReference type="RefSeq" id="WP_081155107.1">
    <property type="nucleotide sequence ID" value="NZ_LVYD01000090.1"/>
</dbReference>
<name>A0A1V9FKX3_9BACT</name>
<keyword evidence="3" id="KW-1185">Reference proteome</keyword>
<accession>A0A1V9FKX3</accession>
<dbReference type="STRING" id="1703345.A3860_39130"/>
<dbReference type="Proteomes" id="UP000192796">
    <property type="component" value="Unassembled WGS sequence"/>
</dbReference>
<gene>
    <name evidence="2" type="ORF">A3860_39130</name>
</gene>
<evidence type="ECO:0000313" key="3">
    <source>
        <dbReference type="Proteomes" id="UP000192796"/>
    </source>
</evidence>
<feature type="transmembrane region" description="Helical" evidence="1">
    <location>
        <begin position="189"/>
        <end position="204"/>
    </location>
</feature>
<keyword evidence="1" id="KW-0812">Transmembrane</keyword>
<evidence type="ECO:0000313" key="2">
    <source>
        <dbReference type="EMBL" id="OQP58947.1"/>
    </source>
</evidence>
<dbReference type="PANTHER" id="PTHR36394">
    <property type="entry name" value="OS01G0277700 PROTEIN"/>
    <property type="match status" value="1"/>
</dbReference>
<evidence type="ECO:0000256" key="1">
    <source>
        <dbReference type="SAM" id="Phobius"/>
    </source>
</evidence>
<dbReference type="AlphaFoldDB" id="A0A1V9FKX3"/>
<dbReference type="OrthoDB" id="9782403at2"/>
<evidence type="ECO:0008006" key="4">
    <source>
        <dbReference type="Google" id="ProtNLM"/>
    </source>
</evidence>
<reference evidence="2 3" key="1">
    <citation type="submission" date="2016-03" db="EMBL/GenBank/DDBJ databases">
        <title>Niastella vici sp. nov., isolated from farmland soil.</title>
        <authorList>
            <person name="Chen L."/>
            <person name="Wang D."/>
            <person name="Yang S."/>
            <person name="Wang G."/>
        </authorList>
    </citation>
    <scope>NUCLEOTIDE SEQUENCE [LARGE SCALE GENOMIC DNA]</scope>
    <source>
        <strain evidence="2 3">DJ57</strain>
    </source>
</reference>
<feature type="transmembrane region" description="Helical" evidence="1">
    <location>
        <begin position="117"/>
        <end position="142"/>
    </location>
</feature>
<dbReference type="PANTHER" id="PTHR36394:SF1">
    <property type="entry name" value="OS01G0277700 PROTEIN"/>
    <property type="match status" value="1"/>
</dbReference>